<dbReference type="GO" id="GO:0003677">
    <property type="term" value="F:DNA binding"/>
    <property type="evidence" value="ECO:0007669"/>
    <property type="project" value="UniProtKB-KW"/>
</dbReference>
<dbReference type="InterPro" id="IPR025943">
    <property type="entry name" value="Sigma_54_int_dom_ATP-bd_2"/>
</dbReference>
<dbReference type="KEGG" id="scl:sce5096"/>
<dbReference type="Proteomes" id="UP000002139">
    <property type="component" value="Chromosome"/>
</dbReference>
<feature type="domain" description="FHA" evidence="7">
    <location>
        <begin position="56"/>
        <end position="105"/>
    </location>
</feature>
<feature type="region of interest" description="Disordered" evidence="6">
    <location>
        <begin position="430"/>
        <end position="453"/>
    </location>
</feature>
<evidence type="ECO:0000256" key="5">
    <source>
        <dbReference type="ARBA" id="ARBA00023163"/>
    </source>
</evidence>
<evidence type="ECO:0000256" key="6">
    <source>
        <dbReference type="SAM" id="MobiDB-lite"/>
    </source>
</evidence>
<keyword evidence="5" id="KW-0804">Transcription</keyword>
<dbReference type="InterPro" id="IPR000253">
    <property type="entry name" value="FHA_dom"/>
</dbReference>
<dbReference type="PROSITE" id="PS00676">
    <property type="entry name" value="SIGMA54_INTERACT_2"/>
    <property type="match status" value="1"/>
</dbReference>
<evidence type="ECO:0000313" key="10">
    <source>
        <dbReference type="Proteomes" id="UP000002139"/>
    </source>
</evidence>
<dbReference type="Gene3D" id="2.60.200.20">
    <property type="match status" value="1"/>
</dbReference>
<evidence type="ECO:0000256" key="1">
    <source>
        <dbReference type="ARBA" id="ARBA00022741"/>
    </source>
</evidence>
<name>A9FR67_SORC5</name>
<dbReference type="AlphaFoldDB" id="A9FR67"/>
<keyword evidence="2" id="KW-0067">ATP-binding</keyword>
<protein>
    <submittedName>
        <fullName evidence="9">Sigma-54 dependent transcriptional regulator</fullName>
    </submittedName>
</protein>
<dbReference type="CDD" id="cd00009">
    <property type="entry name" value="AAA"/>
    <property type="match status" value="1"/>
</dbReference>
<evidence type="ECO:0000259" key="8">
    <source>
        <dbReference type="PROSITE" id="PS50045"/>
    </source>
</evidence>
<dbReference type="InterPro" id="IPR003593">
    <property type="entry name" value="AAA+_ATPase"/>
</dbReference>
<evidence type="ECO:0000256" key="4">
    <source>
        <dbReference type="ARBA" id="ARBA00023125"/>
    </source>
</evidence>
<dbReference type="PANTHER" id="PTHR32071">
    <property type="entry name" value="TRANSCRIPTIONAL REGULATORY PROTEIN"/>
    <property type="match status" value="1"/>
</dbReference>
<evidence type="ECO:0000313" key="9">
    <source>
        <dbReference type="EMBL" id="CAN95259.1"/>
    </source>
</evidence>
<dbReference type="InterPro" id="IPR009057">
    <property type="entry name" value="Homeodomain-like_sf"/>
</dbReference>
<dbReference type="InterPro" id="IPR008984">
    <property type="entry name" value="SMAD_FHA_dom_sf"/>
</dbReference>
<dbReference type="CDD" id="cd00060">
    <property type="entry name" value="FHA"/>
    <property type="match status" value="1"/>
</dbReference>
<dbReference type="EMBL" id="AM746676">
    <property type="protein sequence ID" value="CAN95259.1"/>
    <property type="molecule type" value="Genomic_DNA"/>
</dbReference>
<dbReference type="InterPro" id="IPR027417">
    <property type="entry name" value="P-loop_NTPase"/>
</dbReference>
<dbReference type="Gene3D" id="1.10.8.60">
    <property type="match status" value="1"/>
</dbReference>
<evidence type="ECO:0000256" key="3">
    <source>
        <dbReference type="ARBA" id="ARBA00023015"/>
    </source>
</evidence>
<feature type="compositionally biased region" description="Pro residues" evidence="6">
    <location>
        <begin position="438"/>
        <end position="449"/>
    </location>
</feature>
<dbReference type="GO" id="GO:0006355">
    <property type="term" value="P:regulation of DNA-templated transcription"/>
    <property type="evidence" value="ECO:0007669"/>
    <property type="project" value="InterPro"/>
</dbReference>
<keyword evidence="3" id="KW-0805">Transcription regulation</keyword>
<evidence type="ECO:0000259" key="7">
    <source>
        <dbReference type="PROSITE" id="PS50006"/>
    </source>
</evidence>
<dbReference type="Pfam" id="PF00158">
    <property type="entry name" value="Sigma54_activat"/>
    <property type="match status" value="1"/>
</dbReference>
<dbReference type="PROSITE" id="PS50045">
    <property type="entry name" value="SIGMA54_INTERACT_4"/>
    <property type="match status" value="1"/>
</dbReference>
<dbReference type="PROSITE" id="PS50006">
    <property type="entry name" value="FHA_DOMAIN"/>
    <property type="match status" value="1"/>
</dbReference>
<dbReference type="HOGENOM" id="CLU_000445_0_7_7"/>
<dbReference type="Pfam" id="PF02954">
    <property type="entry name" value="HTH_8"/>
    <property type="match status" value="1"/>
</dbReference>
<dbReference type="SMART" id="SM00240">
    <property type="entry name" value="FHA"/>
    <property type="match status" value="1"/>
</dbReference>
<dbReference type="SUPFAM" id="SSF46689">
    <property type="entry name" value="Homeodomain-like"/>
    <property type="match status" value="1"/>
</dbReference>
<dbReference type="eggNOG" id="COG3829">
    <property type="taxonomic scope" value="Bacteria"/>
</dbReference>
<proteinExistence type="predicted"/>
<organism evidence="9 10">
    <name type="scientific">Sorangium cellulosum (strain So ce56)</name>
    <name type="common">Polyangium cellulosum (strain So ce56)</name>
    <dbReference type="NCBI Taxonomy" id="448385"/>
    <lineage>
        <taxon>Bacteria</taxon>
        <taxon>Pseudomonadati</taxon>
        <taxon>Myxococcota</taxon>
        <taxon>Polyangia</taxon>
        <taxon>Polyangiales</taxon>
        <taxon>Polyangiaceae</taxon>
        <taxon>Sorangium</taxon>
    </lineage>
</organism>
<dbReference type="InterPro" id="IPR025662">
    <property type="entry name" value="Sigma_54_int_dom_ATP-bd_1"/>
</dbReference>
<dbReference type="Gene3D" id="3.40.50.300">
    <property type="entry name" value="P-loop containing nucleotide triphosphate hydrolases"/>
    <property type="match status" value="1"/>
</dbReference>
<evidence type="ECO:0000256" key="2">
    <source>
        <dbReference type="ARBA" id="ARBA00022840"/>
    </source>
</evidence>
<gene>
    <name evidence="9" type="ordered locus">sce5096</name>
</gene>
<dbReference type="Pfam" id="PF00498">
    <property type="entry name" value="FHA"/>
    <property type="match status" value="1"/>
</dbReference>
<dbReference type="SUPFAM" id="SSF52540">
    <property type="entry name" value="P-loop containing nucleoside triphosphate hydrolases"/>
    <property type="match status" value="1"/>
</dbReference>
<sequence>MHGDGTERSKDIDSTASMQFRAPFSRQNSAGAGLVLLYADNYEQFRPAYPVLERGSVLGRDPTADVSVPTRSASRHHARIERRGGVWRLIDLGGRNGTLCNGAFVTEAPIAHLDQVRVGDAIFKFVERDVESYARYRIDGAYVEAPGSQEGPPSFSMGRIVGGYQTRTLARSLYEIARSELSVLIRGESGTGKEIFAQQLHDWSGRRGPFLAVNCAAIPAALVEGELFGHRRGAFSGADRDRAGILRAAHEGTLFLDEIGDMPAEAQAKLLRVIQSKEFTPLGGTQAERIDVRIVAATHRDLDKLQQTGAFRADLFGRLNEHSVTLPPLRERKEDMFLLCTALAARHGRSEIRPSMVSMTALLHHDFPYNVRELEALLKRWAAADRGAEFGIQDLSDSIRDRMKTYGARGAALASPLAEDSRATVYPQYDEEPAEDGAPPPGGPLPPRTSPEESVLRDLLARHQGNVAAVARVLGRDRVQVHRWMRRYNLKADTFRG</sequence>
<dbReference type="eggNOG" id="COG1716">
    <property type="taxonomic scope" value="Bacteria"/>
</dbReference>
<dbReference type="Gene3D" id="1.10.10.60">
    <property type="entry name" value="Homeodomain-like"/>
    <property type="match status" value="1"/>
</dbReference>
<dbReference type="SMART" id="SM00382">
    <property type="entry name" value="AAA"/>
    <property type="match status" value="1"/>
</dbReference>
<feature type="domain" description="Sigma-54 factor interaction" evidence="8">
    <location>
        <begin position="167"/>
        <end position="383"/>
    </location>
</feature>
<dbReference type="InterPro" id="IPR058031">
    <property type="entry name" value="AAA_lid_NorR"/>
</dbReference>
<dbReference type="SUPFAM" id="SSF49879">
    <property type="entry name" value="SMAD/FHA domain"/>
    <property type="match status" value="1"/>
</dbReference>
<dbReference type="InterPro" id="IPR002197">
    <property type="entry name" value="HTH_Fis"/>
</dbReference>
<dbReference type="STRING" id="448385.sce5096"/>
<dbReference type="FunFam" id="3.40.50.300:FF:000006">
    <property type="entry name" value="DNA-binding transcriptional regulator NtrC"/>
    <property type="match status" value="1"/>
</dbReference>
<dbReference type="PANTHER" id="PTHR32071:SF117">
    <property type="entry name" value="PTS-DEPENDENT DIHYDROXYACETONE KINASE OPERON REGULATORY PROTEIN-RELATED"/>
    <property type="match status" value="1"/>
</dbReference>
<keyword evidence="10" id="KW-1185">Reference proteome</keyword>
<accession>A9FR67</accession>
<dbReference type="GO" id="GO:0005524">
    <property type="term" value="F:ATP binding"/>
    <property type="evidence" value="ECO:0007669"/>
    <property type="project" value="UniProtKB-KW"/>
</dbReference>
<dbReference type="BioCyc" id="SCEL448385:SCE_RS26165-MONOMER"/>
<dbReference type="PROSITE" id="PS00675">
    <property type="entry name" value="SIGMA54_INTERACT_1"/>
    <property type="match status" value="1"/>
</dbReference>
<keyword evidence="1" id="KW-0547">Nucleotide-binding</keyword>
<keyword evidence="4" id="KW-0238">DNA-binding</keyword>
<dbReference type="Pfam" id="PF25601">
    <property type="entry name" value="AAA_lid_14"/>
    <property type="match status" value="1"/>
</dbReference>
<dbReference type="InterPro" id="IPR002078">
    <property type="entry name" value="Sigma_54_int"/>
</dbReference>
<reference evidence="9 10" key="1">
    <citation type="journal article" date="2007" name="Nat. Biotechnol.">
        <title>Complete genome sequence of the myxobacterium Sorangium cellulosum.</title>
        <authorList>
            <person name="Schneiker S."/>
            <person name="Perlova O."/>
            <person name="Kaiser O."/>
            <person name="Gerth K."/>
            <person name="Alici A."/>
            <person name="Altmeyer M.O."/>
            <person name="Bartels D."/>
            <person name="Bekel T."/>
            <person name="Beyer S."/>
            <person name="Bode E."/>
            <person name="Bode H.B."/>
            <person name="Bolten C.J."/>
            <person name="Choudhuri J.V."/>
            <person name="Doss S."/>
            <person name="Elnakady Y.A."/>
            <person name="Frank B."/>
            <person name="Gaigalat L."/>
            <person name="Goesmann A."/>
            <person name="Groeger C."/>
            <person name="Gross F."/>
            <person name="Jelsbak L."/>
            <person name="Jelsbak L."/>
            <person name="Kalinowski J."/>
            <person name="Kegler C."/>
            <person name="Knauber T."/>
            <person name="Konietzny S."/>
            <person name="Kopp M."/>
            <person name="Krause L."/>
            <person name="Krug D."/>
            <person name="Linke B."/>
            <person name="Mahmud T."/>
            <person name="Martinez-Arias R."/>
            <person name="McHardy A.C."/>
            <person name="Merai M."/>
            <person name="Meyer F."/>
            <person name="Mormann S."/>
            <person name="Munoz-Dorado J."/>
            <person name="Perez J."/>
            <person name="Pradella S."/>
            <person name="Rachid S."/>
            <person name="Raddatz G."/>
            <person name="Rosenau F."/>
            <person name="Rueckert C."/>
            <person name="Sasse F."/>
            <person name="Scharfe M."/>
            <person name="Schuster S.C."/>
            <person name="Suen G."/>
            <person name="Treuner-Lange A."/>
            <person name="Velicer G.J."/>
            <person name="Vorholter F.-J."/>
            <person name="Weissman K.J."/>
            <person name="Welch R.D."/>
            <person name="Wenzel S.C."/>
            <person name="Whitworth D.E."/>
            <person name="Wilhelm S."/>
            <person name="Wittmann C."/>
            <person name="Bloecker H."/>
            <person name="Puehler A."/>
            <person name="Mueller R."/>
        </authorList>
    </citation>
    <scope>NUCLEOTIDE SEQUENCE [LARGE SCALE GENOMIC DNA]</scope>
    <source>
        <strain evidence="10">So ce56</strain>
    </source>
</reference>